<dbReference type="AlphaFoldDB" id="A0A382IMS4"/>
<feature type="transmembrane region" description="Helical" evidence="1">
    <location>
        <begin position="80"/>
        <end position="103"/>
    </location>
</feature>
<protein>
    <submittedName>
        <fullName evidence="2">Uncharacterized protein</fullName>
    </submittedName>
</protein>
<feature type="transmembrane region" description="Helical" evidence="1">
    <location>
        <begin position="148"/>
        <end position="175"/>
    </location>
</feature>
<keyword evidence="1" id="KW-0472">Membrane</keyword>
<feature type="transmembrane region" description="Helical" evidence="1">
    <location>
        <begin position="7"/>
        <end position="28"/>
    </location>
</feature>
<evidence type="ECO:0000256" key="1">
    <source>
        <dbReference type="SAM" id="Phobius"/>
    </source>
</evidence>
<sequence length="178" mass="20232">LNKQSLIFLLLNLTGGSAVLGSYAHGLLKNTELRSELWGAVPDHIRPYYTICMFLAAIGYFFFTGYIIKYVSFDTTQIFGCYNFTIINLLYAGFLIPSALWIYMTFAMISNPSVLLWIGIRIILFTVGFSSIGLFLAFFFSNFEKSSWLFYAGVAGLIPFSIQTMILDAIVWPYYFPM</sequence>
<name>A0A382IMS4_9ZZZZ</name>
<keyword evidence="1" id="KW-0812">Transmembrane</keyword>
<feature type="transmembrane region" description="Helical" evidence="1">
    <location>
        <begin position="115"/>
        <end position="141"/>
    </location>
</feature>
<organism evidence="2">
    <name type="scientific">marine metagenome</name>
    <dbReference type="NCBI Taxonomy" id="408172"/>
    <lineage>
        <taxon>unclassified sequences</taxon>
        <taxon>metagenomes</taxon>
        <taxon>ecological metagenomes</taxon>
    </lineage>
</organism>
<evidence type="ECO:0000313" key="2">
    <source>
        <dbReference type="EMBL" id="SVC00878.1"/>
    </source>
</evidence>
<dbReference type="EMBL" id="UINC01068326">
    <property type="protein sequence ID" value="SVC00878.1"/>
    <property type="molecule type" value="Genomic_DNA"/>
</dbReference>
<proteinExistence type="predicted"/>
<accession>A0A382IMS4</accession>
<feature type="transmembrane region" description="Helical" evidence="1">
    <location>
        <begin position="48"/>
        <end position="68"/>
    </location>
</feature>
<feature type="non-terminal residue" evidence="2">
    <location>
        <position position="1"/>
    </location>
</feature>
<feature type="non-terminal residue" evidence="2">
    <location>
        <position position="178"/>
    </location>
</feature>
<keyword evidence="1" id="KW-1133">Transmembrane helix</keyword>
<reference evidence="2" key="1">
    <citation type="submission" date="2018-05" db="EMBL/GenBank/DDBJ databases">
        <authorList>
            <person name="Lanie J.A."/>
            <person name="Ng W.-L."/>
            <person name="Kazmierczak K.M."/>
            <person name="Andrzejewski T.M."/>
            <person name="Davidsen T.M."/>
            <person name="Wayne K.J."/>
            <person name="Tettelin H."/>
            <person name="Glass J.I."/>
            <person name="Rusch D."/>
            <person name="Podicherti R."/>
            <person name="Tsui H.-C.T."/>
            <person name="Winkler M.E."/>
        </authorList>
    </citation>
    <scope>NUCLEOTIDE SEQUENCE</scope>
</reference>
<gene>
    <name evidence="2" type="ORF">METZ01_LOCUS253732</name>
</gene>